<dbReference type="EMBL" id="CAJNNV010027921">
    <property type="protein sequence ID" value="CAE8622230.1"/>
    <property type="molecule type" value="Genomic_DNA"/>
</dbReference>
<comment type="caution">
    <text evidence="2">The sequence shown here is derived from an EMBL/GenBank/DDBJ whole genome shotgun (WGS) entry which is preliminary data.</text>
</comment>
<name>A0A813GBB6_POLGL</name>
<dbReference type="Proteomes" id="UP000654075">
    <property type="component" value="Unassembled WGS sequence"/>
</dbReference>
<proteinExistence type="predicted"/>
<gene>
    <name evidence="2" type="ORF">PGLA1383_LOCUS39687</name>
</gene>
<evidence type="ECO:0000256" key="1">
    <source>
        <dbReference type="SAM" id="MobiDB-lite"/>
    </source>
</evidence>
<evidence type="ECO:0000313" key="2">
    <source>
        <dbReference type="EMBL" id="CAE8622230.1"/>
    </source>
</evidence>
<keyword evidence="3" id="KW-1185">Reference proteome</keyword>
<evidence type="ECO:0000313" key="3">
    <source>
        <dbReference type="Proteomes" id="UP000654075"/>
    </source>
</evidence>
<protein>
    <submittedName>
        <fullName evidence="2">Uncharacterized protein</fullName>
    </submittedName>
</protein>
<organism evidence="2 3">
    <name type="scientific">Polarella glacialis</name>
    <name type="common">Dinoflagellate</name>
    <dbReference type="NCBI Taxonomy" id="89957"/>
    <lineage>
        <taxon>Eukaryota</taxon>
        <taxon>Sar</taxon>
        <taxon>Alveolata</taxon>
        <taxon>Dinophyceae</taxon>
        <taxon>Suessiales</taxon>
        <taxon>Suessiaceae</taxon>
        <taxon>Polarella</taxon>
    </lineage>
</organism>
<feature type="compositionally biased region" description="Polar residues" evidence="1">
    <location>
        <begin position="394"/>
        <end position="403"/>
    </location>
</feature>
<sequence>RRLSLFMIDCEGCEWASLLLLLLWWLLLFFTITERWATPTQWREFGKGDALSAYAANLIRQSAEARQFHVYPPNTGDSRVSVRAQLPRECRDTLYRHSLANGVAIQARRPDDDAEDGISVWTMRGEILDLVRKVLTCEGTLGPFPFDGGVIRRMHNDHLEAARVALGLQAHFTQNTLALVICKKYKLLGFPAGTASRAAAEACQNALGWDVVPFRVIGLRSQTTVVIGAISALSEDHFYVNGMPIVIEEITTMRRTDVRRNGVPPQLRRRAASSARTLPVPDASRPPSAPPGPAAGRMQQTSSWNEGPPPSLRPVQISPLSAQPNASAAHASQASSSNAFQARVVALEGQMSSVQSEIGTIKTQQGHISDKLDAFENKQDKATSSILDQLQQMSQWMKNSGPSHASPPRKLAKGAEA</sequence>
<feature type="compositionally biased region" description="Low complexity" evidence="1">
    <location>
        <begin position="321"/>
        <end position="334"/>
    </location>
</feature>
<dbReference type="OMA" id="DERFDEX"/>
<accession>A0A813GBB6</accession>
<feature type="non-terminal residue" evidence="2">
    <location>
        <position position="1"/>
    </location>
</feature>
<dbReference type="AlphaFoldDB" id="A0A813GBB6"/>
<reference evidence="2" key="1">
    <citation type="submission" date="2021-02" db="EMBL/GenBank/DDBJ databases">
        <authorList>
            <person name="Dougan E. K."/>
            <person name="Rhodes N."/>
            <person name="Thang M."/>
            <person name="Chan C."/>
        </authorList>
    </citation>
    <scope>NUCLEOTIDE SEQUENCE</scope>
</reference>
<feature type="region of interest" description="Disordered" evidence="1">
    <location>
        <begin position="394"/>
        <end position="417"/>
    </location>
</feature>
<feature type="region of interest" description="Disordered" evidence="1">
    <location>
        <begin position="257"/>
        <end position="334"/>
    </location>
</feature>